<dbReference type="EMBL" id="FOSZ01000003">
    <property type="protein sequence ID" value="SFK90535.1"/>
    <property type="molecule type" value="Genomic_DNA"/>
</dbReference>
<organism evidence="1 2">
    <name type="scientific">Shimia haliotis</name>
    <dbReference type="NCBI Taxonomy" id="1280847"/>
    <lineage>
        <taxon>Bacteria</taxon>
        <taxon>Pseudomonadati</taxon>
        <taxon>Pseudomonadota</taxon>
        <taxon>Alphaproteobacteria</taxon>
        <taxon>Rhodobacterales</taxon>
        <taxon>Roseobacteraceae</taxon>
    </lineage>
</organism>
<dbReference type="Pfam" id="PF09837">
    <property type="entry name" value="DUF2064"/>
    <property type="match status" value="1"/>
</dbReference>
<accession>A0A1I4DBQ1</accession>
<protein>
    <recommendedName>
        <fullName evidence="3">Transferase 1, rSAM/selenodomain-associated</fullName>
    </recommendedName>
</protein>
<dbReference type="Gene3D" id="3.90.550.10">
    <property type="entry name" value="Spore Coat Polysaccharide Biosynthesis Protein SpsA, Chain A"/>
    <property type="match status" value="1"/>
</dbReference>
<dbReference type="InterPro" id="IPR029044">
    <property type="entry name" value="Nucleotide-diphossugar_trans"/>
</dbReference>
<reference evidence="2" key="1">
    <citation type="submission" date="2016-10" db="EMBL/GenBank/DDBJ databases">
        <authorList>
            <person name="Varghese N."/>
            <person name="Submissions S."/>
        </authorList>
    </citation>
    <scope>NUCLEOTIDE SEQUENCE [LARGE SCALE GENOMIC DNA]</scope>
    <source>
        <strain evidence="2">DSM 28453</strain>
    </source>
</reference>
<proteinExistence type="predicted"/>
<gene>
    <name evidence="1" type="ORF">SAMN04488036_10340</name>
</gene>
<dbReference type="PANTHER" id="PTHR36529">
    <property type="entry name" value="SLL1095 PROTEIN"/>
    <property type="match status" value="1"/>
</dbReference>
<dbReference type="AlphaFoldDB" id="A0A1I4DBQ1"/>
<dbReference type="PANTHER" id="PTHR36529:SF1">
    <property type="entry name" value="GLYCOSYLTRANSFERASE"/>
    <property type="match status" value="1"/>
</dbReference>
<dbReference type="SUPFAM" id="SSF53448">
    <property type="entry name" value="Nucleotide-diphospho-sugar transferases"/>
    <property type="match status" value="1"/>
</dbReference>
<dbReference type="NCBIfam" id="TIGR04282">
    <property type="entry name" value="glyco_like_cofC"/>
    <property type="match status" value="1"/>
</dbReference>
<dbReference type="Proteomes" id="UP000198851">
    <property type="component" value="Unassembled WGS sequence"/>
</dbReference>
<evidence type="ECO:0000313" key="2">
    <source>
        <dbReference type="Proteomes" id="UP000198851"/>
    </source>
</evidence>
<sequence length="203" mass="22324">MKSQYLVVMLKEPRPGRVKTRLGRDIGMTTAAWWFRHQSAGLLRRLRDPRWQLVLAVAPDSEGLVSRIWPADLPRIPQGRGDLGDRMGRILREMPPGPVCIVGADIPGISRSHIDTAFRQLGNHEAVFGPAPDGGYWLVGLKRSAPPPRGLFENVRWSTEHALADTVATLTGHRIGTIATLSDVDTVQDLQALRGGPPPDQPN</sequence>
<dbReference type="InterPro" id="IPR018641">
    <property type="entry name" value="Trfase_1_rSAM/seldom-assoc"/>
</dbReference>
<keyword evidence="2" id="KW-1185">Reference proteome</keyword>
<evidence type="ECO:0000313" key="1">
    <source>
        <dbReference type="EMBL" id="SFK90535.1"/>
    </source>
</evidence>
<evidence type="ECO:0008006" key="3">
    <source>
        <dbReference type="Google" id="ProtNLM"/>
    </source>
</evidence>
<dbReference type="STRING" id="1280847.SAMN04488036_10340"/>
<name>A0A1I4DBQ1_9RHOB</name>